<organism evidence="1 2">
    <name type="scientific">Albugo candida</name>
    <dbReference type="NCBI Taxonomy" id="65357"/>
    <lineage>
        <taxon>Eukaryota</taxon>
        <taxon>Sar</taxon>
        <taxon>Stramenopiles</taxon>
        <taxon>Oomycota</taxon>
        <taxon>Peronosporomycetes</taxon>
        <taxon>Albuginales</taxon>
        <taxon>Albuginaceae</taxon>
        <taxon>Albugo</taxon>
    </lineage>
</organism>
<gene>
    <name evidence="1" type="ORF">BN9_121710</name>
</gene>
<evidence type="ECO:0000313" key="1">
    <source>
        <dbReference type="EMBL" id="CCI50435.1"/>
    </source>
</evidence>
<proteinExistence type="predicted"/>
<sequence length="61" mass="7005">MGGIERVCQYLSVSIPIILHQLQAEKIHALQSLVLILTREERFIKPITTSKSLELLNFLCR</sequence>
<evidence type="ECO:0000313" key="2">
    <source>
        <dbReference type="Proteomes" id="UP000053237"/>
    </source>
</evidence>
<reference evidence="1 2" key="1">
    <citation type="submission" date="2012-05" db="EMBL/GenBank/DDBJ databases">
        <title>Recombination and specialization in a pathogen metapopulation.</title>
        <authorList>
            <person name="Gardiner A."/>
            <person name="Kemen E."/>
            <person name="Schultz-Larsen T."/>
            <person name="MacLean D."/>
            <person name="Van Oosterhout C."/>
            <person name="Jones J.D.G."/>
        </authorList>
    </citation>
    <scope>NUCLEOTIDE SEQUENCE [LARGE SCALE GENOMIC DNA]</scope>
    <source>
        <strain evidence="1 2">Ac Nc2</strain>
    </source>
</reference>
<comment type="caution">
    <text evidence="1">The sequence shown here is derived from an EMBL/GenBank/DDBJ whole genome shotgun (WGS) entry which is preliminary data.</text>
</comment>
<protein>
    <submittedName>
        <fullName evidence="1">Uncharacterized protein</fullName>
    </submittedName>
</protein>
<keyword evidence="2" id="KW-1185">Reference proteome</keyword>
<name>A0A024GVM5_9STRA</name>
<accession>A0A024GVM5</accession>
<dbReference type="AlphaFoldDB" id="A0A024GVM5"/>
<dbReference type="Proteomes" id="UP000053237">
    <property type="component" value="Unassembled WGS sequence"/>
</dbReference>
<dbReference type="InParanoid" id="A0A024GVM5"/>
<dbReference type="EMBL" id="CAIX01000496">
    <property type="protein sequence ID" value="CCI50435.1"/>
    <property type="molecule type" value="Genomic_DNA"/>
</dbReference>